<keyword evidence="2" id="KW-1185">Reference proteome</keyword>
<proteinExistence type="predicted"/>
<accession>A0A0C2HYP4</accession>
<name>A0A0C2HYP4_9BACT</name>
<evidence type="ECO:0000313" key="2">
    <source>
        <dbReference type="Proteomes" id="UP000035068"/>
    </source>
</evidence>
<dbReference type="AlphaFoldDB" id="A0A0C2HYP4"/>
<protein>
    <submittedName>
        <fullName evidence="1">Uncharacterized protein</fullName>
    </submittedName>
</protein>
<sequence>MAVLGFALMAAQAVTEIADAAVTGNAVADQCVGGFVVNILQPEAVTTGTVAFGIEAFMAAKAFAGKEPGCFMMALGHVLTVAIGAIYG</sequence>
<dbReference type="Proteomes" id="UP000035068">
    <property type="component" value="Unassembled WGS sequence"/>
</dbReference>
<organism evidence="1 2">
    <name type="scientific">Geoalkalibacter ferrihydriticus DSM 17813</name>
    <dbReference type="NCBI Taxonomy" id="1121915"/>
    <lineage>
        <taxon>Bacteria</taxon>
        <taxon>Pseudomonadati</taxon>
        <taxon>Thermodesulfobacteriota</taxon>
        <taxon>Desulfuromonadia</taxon>
        <taxon>Desulfuromonadales</taxon>
        <taxon>Geoalkalibacteraceae</taxon>
        <taxon>Geoalkalibacter</taxon>
    </lineage>
</organism>
<dbReference type="EMBL" id="JWJD01000001">
    <property type="protein sequence ID" value="KIH77882.1"/>
    <property type="molecule type" value="Genomic_DNA"/>
</dbReference>
<evidence type="ECO:0000313" key="1">
    <source>
        <dbReference type="EMBL" id="KIH77882.1"/>
    </source>
</evidence>
<gene>
    <name evidence="1" type="ORF">GFER_04480</name>
</gene>
<reference evidence="1 2" key="1">
    <citation type="submission" date="2014-12" db="EMBL/GenBank/DDBJ databases">
        <title>Genomes of Geoalkalibacter ferrihydriticus and Geoalkalibacter subterraneus, two haloalkaliphilic metal-reducing members of the Geobacteraceae.</title>
        <authorList>
            <person name="Badalamenti J.P."/>
            <person name="Torres C.I."/>
            <person name="Krajmalnik-Brown R."/>
            <person name="Bond D.R."/>
        </authorList>
    </citation>
    <scope>NUCLEOTIDE SEQUENCE [LARGE SCALE GENOMIC DNA]</scope>
    <source>
        <strain evidence="1 2">DSM 17813</strain>
    </source>
</reference>
<comment type="caution">
    <text evidence="1">The sequence shown here is derived from an EMBL/GenBank/DDBJ whole genome shotgun (WGS) entry which is preliminary data.</text>
</comment>